<organism evidence="1 2">
    <name type="scientific">Bacillus chungangensis</name>
    <dbReference type="NCBI Taxonomy" id="587633"/>
    <lineage>
        <taxon>Bacteria</taxon>
        <taxon>Bacillati</taxon>
        <taxon>Bacillota</taxon>
        <taxon>Bacilli</taxon>
        <taxon>Bacillales</taxon>
        <taxon>Bacillaceae</taxon>
        <taxon>Bacillus</taxon>
    </lineage>
</organism>
<proteinExistence type="predicted"/>
<comment type="caution">
    <text evidence="1">The sequence shown here is derived from an EMBL/GenBank/DDBJ whole genome shotgun (WGS) entry which is preliminary data.</text>
</comment>
<dbReference type="EMBL" id="JAUSTT010000044">
    <property type="protein sequence ID" value="MDQ0178413.1"/>
    <property type="molecule type" value="Genomic_DNA"/>
</dbReference>
<name>A0ABT9WZ65_9BACI</name>
<protein>
    <submittedName>
        <fullName evidence="1">Uncharacterized protein</fullName>
    </submittedName>
</protein>
<keyword evidence="2" id="KW-1185">Reference proteome</keyword>
<evidence type="ECO:0000313" key="2">
    <source>
        <dbReference type="Proteomes" id="UP001223586"/>
    </source>
</evidence>
<reference evidence="1 2" key="1">
    <citation type="submission" date="2023-07" db="EMBL/GenBank/DDBJ databases">
        <title>Genomic Encyclopedia of Type Strains, Phase IV (KMG-IV): sequencing the most valuable type-strain genomes for metagenomic binning, comparative biology and taxonomic classification.</title>
        <authorList>
            <person name="Goeker M."/>
        </authorList>
    </citation>
    <scope>NUCLEOTIDE SEQUENCE [LARGE SCALE GENOMIC DNA]</scope>
    <source>
        <strain evidence="1 2">DSM 23837</strain>
    </source>
</reference>
<accession>A0ABT9WZ65</accession>
<gene>
    <name evidence="1" type="ORF">J2S08_004318</name>
</gene>
<dbReference type="Proteomes" id="UP001223586">
    <property type="component" value="Unassembled WGS sequence"/>
</dbReference>
<sequence>MFAKTEGGIKRAEQITKEKLKELGLEISQDQLWKIWSSNFGSSTFTTACWMIRSSILGMPNGRFFPFFFGMYTLRTGDGLYLSTYPLPFTG</sequence>
<evidence type="ECO:0000313" key="1">
    <source>
        <dbReference type="EMBL" id="MDQ0178413.1"/>
    </source>
</evidence>